<sequence>MSTTATPGDSLLGQQAGDHPQTVIAADLGGTFTKFGEVTSDGTLVRTDREPTPIDRGATGLVEWLAEQLAQRAAEAGVSRFGVSVPGIVDERRGIVVYAPNVGWKDIRLSELLQQLTGLDGTVTHDVRAGGRAEWRVGAGVGVDNLMVVPIGTGVAAAVVVDGQLLVADGYAGEIGHIPVPAAGDTVCACGQTGCLETVASGPGLRKLYQVRTGIDLADVPSPEVLADRAREGDKKVMRVVETAALALGQALRTGITLYGSERVVIGGGVSGMFDVFAPMVEKYFDQTMTFQRRPSLVPAQLGSRAGVVGAGLTAWEAVR</sequence>
<dbReference type="Gene3D" id="3.30.420.40">
    <property type="match status" value="2"/>
</dbReference>
<protein>
    <submittedName>
        <fullName evidence="2">ROK family protein</fullName>
    </submittedName>
</protein>
<reference evidence="2" key="1">
    <citation type="submission" date="2020-10" db="EMBL/GenBank/DDBJ databases">
        <authorList>
            <person name="Gilroy R."/>
        </authorList>
    </citation>
    <scope>NUCLEOTIDE SEQUENCE</scope>
    <source>
        <strain evidence="2">ChiGjej1B1-24693</strain>
    </source>
</reference>
<evidence type="ECO:0000313" key="2">
    <source>
        <dbReference type="EMBL" id="HIT74498.1"/>
    </source>
</evidence>
<accession>A0A9D1GVF6</accession>
<dbReference type="Pfam" id="PF00480">
    <property type="entry name" value="ROK"/>
    <property type="match status" value="1"/>
</dbReference>
<comment type="similarity">
    <text evidence="1">Belongs to the ROK (NagC/XylR) family.</text>
</comment>
<dbReference type="PANTHER" id="PTHR18964">
    <property type="entry name" value="ROK (REPRESSOR, ORF, KINASE) FAMILY"/>
    <property type="match status" value="1"/>
</dbReference>
<dbReference type="InterPro" id="IPR000600">
    <property type="entry name" value="ROK"/>
</dbReference>
<name>A0A9D1GVF6_9ACTN</name>
<comment type="caution">
    <text evidence="2">The sequence shown here is derived from an EMBL/GenBank/DDBJ whole genome shotgun (WGS) entry which is preliminary data.</text>
</comment>
<reference evidence="2" key="2">
    <citation type="journal article" date="2021" name="PeerJ">
        <title>Extensive microbial diversity within the chicken gut microbiome revealed by metagenomics and culture.</title>
        <authorList>
            <person name="Gilroy R."/>
            <person name="Ravi A."/>
            <person name="Getino M."/>
            <person name="Pursley I."/>
            <person name="Horton D.L."/>
            <person name="Alikhan N.F."/>
            <person name="Baker D."/>
            <person name="Gharbi K."/>
            <person name="Hall N."/>
            <person name="Watson M."/>
            <person name="Adriaenssens E.M."/>
            <person name="Foster-Nyarko E."/>
            <person name="Jarju S."/>
            <person name="Secka A."/>
            <person name="Antonio M."/>
            <person name="Oren A."/>
            <person name="Chaudhuri R.R."/>
            <person name="La Ragione R."/>
            <person name="Hildebrand F."/>
            <person name="Pallen M.J."/>
        </authorList>
    </citation>
    <scope>NUCLEOTIDE SEQUENCE</scope>
    <source>
        <strain evidence="2">ChiGjej1B1-24693</strain>
    </source>
</reference>
<evidence type="ECO:0000313" key="3">
    <source>
        <dbReference type="Proteomes" id="UP000886842"/>
    </source>
</evidence>
<proteinExistence type="inferred from homology"/>
<gene>
    <name evidence="2" type="ORF">IAA98_02840</name>
</gene>
<dbReference type="PANTHER" id="PTHR18964:SF149">
    <property type="entry name" value="BIFUNCTIONAL UDP-N-ACETYLGLUCOSAMINE 2-EPIMERASE_N-ACETYLMANNOSAMINE KINASE"/>
    <property type="match status" value="1"/>
</dbReference>
<dbReference type="EMBL" id="DVLP01000080">
    <property type="protein sequence ID" value="HIT74498.1"/>
    <property type="molecule type" value="Genomic_DNA"/>
</dbReference>
<organism evidence="2 3">
    <name type="scientific">Candidatus Avipropionibacterium avicola</name>
    <dbReference type="NCBI Taxonomy" id="2840701"/>
    <lineage>
        <taxon>Bacteria</taxon>
        <taxon>Bacillati</taxon>
        <taxon>Actinomycetota</taxon>
        <taxon>Actinomycetes</taxon>
        <taxon>Propionibacteriales</taxon>
        <taxon>Propionibacteriaceae</taxon>
        <taxon>Propionibacteriaceae incertae sedis</taxon>
        <taxon>Candidatus Avipropionibacterium</taxon>
    </lineage>
</organism>
<dbReference type="AlphaFoldDB" id="A0A9D1GVF6"/>
<dbReference type="SUPFAM" id="SSF53067">
    <property type="entry name" value="Actin-like ATPase domain"/>
    <property type="match status" value="1"/>
</dbReference>
<evidence type="ECO:0000256" key="1">
    <source>
        <dbReference type="ARBA" id="ARBA00006479"/>
    </source>
</evidence>
<dbReference type="InterPro" id="IPR043129">
    <property type="entry name" value="ATPase_NBD"/>
</dbReference>
<dbReference type="Proteomes" id="UP000886842">
    <property type="component" value="Unassembled WGS sequence"/>
</dbReference>